<dbReference type="Proteomes" id="UP000315783">
    <property type="component" value="Unassembled WGS sequence"/>
</dbReference>
<gene>
    <name evidence="1" type="ORF">IF1G_07914</name>
</gene>
<accession>A0A545UV56</accession>
<name>A0A545UV56_9HYPO</name>
<organism evidence="1 2">
    <name type="scientific">Cordyceps javanica</name>
    <dbReference type="NCBI Taxonomy" id="43265"/>
    <lineage>
        <taxon>Eukaryota</taxon>
        <taxon>Fungi</taxon>
        <taxon>Dikarya</taxon>
        <taxon>Ascomycota</taxon>
        <taxon>Pezizomycotina</taxon>
        <taxon>Sordariomycetes</taxon>
        <taxon>Hypocreomycetidae</taxon>
        <taxon>Hypocreales</taxon>
        <taxon>Cordycipitaceae</taxon>
        <taxon>Cordyceps</taxon>
    </lineage>
</organism>
<comment type="caution">
    <text evidence="1">The sequence shown here is derived from an EMBL/GenBank/DDBJ whole genome shotgun (WGS) entry which is preliminary data.</text>
</comment>
<sequence length="119" mass="13032">MTLCLDMQGRSSTSVGSALVAASFRWASTQNPSLASLSDLQPEAFRIKCCMRQRAGHTMKKAVRGYYAPNSCASPRYNFTSTAILSSRSFRTEAGSHPIWALSALGRGAKFFHKSESYL</sequence>
<evidence type="ECO:0000313" key="1">
    <source>
        <dbReference type="EMBL" id="TQV93336.1"/>
    </source>
</evidence>
<proteinExistence type="predicted"/>
<dbReference type="AlphaFoldDB" id="A0A545UV56"/>
<reference evidence="1 2" key="1">
    <citation type="journal article" date="2019" name="Appl. Microbiol. Biotechnol.">
        <title>Genome sequence of Isaria javanica and comparative genome analysis insights into family S53 peptidase evolution in fungal entomopathogens.</title>
        <authorList>
            <person name="Lin R."/>
            <person name="Zhang X."/>
            <person name="Xin B."/>
            <person name="Zou M."/>
            <person name="Gao Y."/>
            <person name="Qin F."/>
            <person name="Hu Q."/>
            <person name="Xie B."/>
            <person name="Cheng X."/>
        </authorList>
    </citation>
    <scope>NUCLEOTIDE SEQUENCE [LARGE SCALE GENOMIC DNA]</scope>
    <source>
        <strain evidence="1 2">IJ1G</strain>
    </source>
</reference>
<protein>
    <submittedName>
        <fullName evidence="1">Uncharacterized protein</fullName>
    </submittedName>
</protein>
<keyword evidence="2" id="KW-1185">Reference proteome</keyword>
<dbReference type="EMBL" id="SPUK01000012">
    <property type="protein sequence ID" value="TQV93336.1"/>
    <property type="molecule type" value="Genomic_DNA"/>
</dbReference>
<evidence type="ECO:0000313" key="2">
    <source>
        <dbReference type="Proteomes" id="UP000315783"/>
    </source>
</evidence>